<evidence type="ECO:0000313" key="3">
    <source>
        <dbReference type="Proteomes" id="UP000635726"/>
    </source>
</evidence>
<sequence>MKTAWSALKTNLASGPHTEGMSDKPLRLFPTEAAAKKAGQRLSSFEGERLATVLYALLPSGEKKPTYLLSSTYRLTVAEQRWVTEHDATVTKLGRFLAGGSFMPLQKNMVRARRQDTETAP</sequence>
<keyword evidence="3" id="KW-1185">Reference proteome</keyword>
<comment type="caution">
    <text evidence="2">The sequence shown here is derived from an EMBL/GenBank/DDBJ whole genome shotgun (WGS) entry which is preliminary data.</text>
</comment>
<dbReference type="Proteomes" id="UP000635726">
    <property type="component" value="Unassembled WGS sequence"/>
</dbReference>
<reference evidence="2" key="2">
    <citation type="submission" date="2020-09" db="EMBL/GenBank/DDBJ databases">
        <authorList>
            <person name="Sun Q."/>
            <person name="Ohkuma M."/>
        </authorList>
    </citation>
    <scope>NUCLEOTIDE SEQUENCE</scope>
    <source>
        <strain evidence="2">JCM 14371</strain>
    </source>
</reference>
<evidence type="ECO:0000313" key="2">
    <source>
        <dbReference type="EMBL" id="GGJ76009.1"/>
    </source>
</evidence>
<reference evidence="2" key="1">
    <citation type="journal article" date="2014" name="Int. J. Syst. Evol. Microbiol.">
        <title>Complete genome sequence of Corynebacterium casei LMG S-19264T (=DSM 44701T), isolated from a smear-ripened cheese.</title>
        <authorList>
            <consortium name="US DOE Joint Genome Institute (JGI-PGF)"/>
            <person name="Walter F."/>
            <person name="Albersmeier A."/>
            <person name="Kalinowski J."/>
            <person name="Ruckert C."/>
        </authorList>
    </citation>
    <scope>NUCLEOTIDE SEQUENCE</scope>
    <source>
        <strain evidence="2">JCM 14371</strain>
    </source>
</reference>
<evidence type="ECO:0000256" key="1">
    <source>
        <dbReference type="SAM" id="MobiDB-lite"/>
    </source>
</evidence>
<dbReference type="AlphaFoldDB" id="A0A917PG14"/>
<organism evidence="2 3">
    <name type="scientific">Deinococcus aquiradiocola</name>
    <dbReference type="NCBI Taxonomy" id="393059"/>
    <lineage>
        <taxon>Bacteria</taxon>
        <taxon>Thermotogati</taxon>
        <taxon>Deinococcota</taxon>
        <taxon>Deinococci</taxon>
        <taxon>Deinococcales</taxon>
        <taxon>Deinococcaceae</taxon>
        <taxon>Deinococcus</taxon>
    </lineage>
</organism>
<proteinExistence type="predicted"/>
<feature type="region of interest" description="Disordered" evidence="1">
    <location>
        <begin position="1"/>
        <end position="24"/>
    </location>
</feature>
<dbReference type="EMBL" id="BMOE01000006">
    <property type="protein sequence ID" value="GGJ76009.1"/>
    <property type="molecule type" value="Genomic_DNA"/>
</dbReference>
<name>A0A917PG14_9DEIO</name>
<gene>
    <name evidence="2" type="ORF">GCM10008939_20220</name>
</gene>
<protein>
    <submittedName>
        <fullName evidence="2">Uncharacterized protein</fullName>
    </submittedName>
</protein>
<accession>A0A917PG14</accession>